<dbReference type="Pfam" id="PF16353">
    <property type="entry name" value="LacZ_4"/>
    <property type="match status" value="1"/>
</dbReference>
<evidence type="ECO:0000313" key="10">
    <source>
        <dbReference type="Proteomes" id="UP000823936"/>
    </source>
</evidence>
<feature type="domain" description="Beta galactosidase small chain/" evidence="8">
    <location>
        <begin position="694"/>
        <end position="953"/>
    </location>
</feature>
<dbReference type="InterPro" id="IPR011013">
    <property type="entry name" value="Gal_mutarotase_sf_dom"/>
</dbReference>
<proteinExistence type="inferred from homology"/>
<dbReference type="Pfam" id="PF02929">
    <property type="entry name" value="Bgal_small_N"/>
    <property type="match status" value="1"/>
</dbReference>
<dbReference type="Pfam" id="PF00703">
    <property type="entry name" value="Glyco_hydro_2"/>
    <property type="match status" value="1"/>
</dbReference>
<dbReference type="GO" id="GO:0005990">
    <property type="term" value="P:lactose catabolic process"/>
    <property type="evidence" value="ECO:0007669"/>
    <property type="project" value="TreeGrafter"/>
</dbReference>
<dbReference type="InterPro" id="IPR008979">
    <property type="entry name" value="Galactose-bd-like_sf"/>
</dbReference>
<name>A0A9D1PUF4_9SPIO</name>
<dbReference type="Gene3D" id="3.20.20.80">
    <property type="entry name" value="Glycosidases"/>
    <property type="match status" value="1"/>
</dbReference>
<dbReference type="PROSITE" id="PS00719">
    <property type="entry name" value="GLYCOSYL_HYDROL_F2_1"/>
    <property type="match status" value="1"/>
</dbReference>
<dbReference type="InterPro" id="IPR023230">
    <property type="entry name" value="Glyco_hydro_2_CS"/>
</dbReference>
<dbReference type="SUPFAM" id="SSF51445">
    <property type="entry name" value="(Trans)glycosidases"/>
    <property type="match status" value="1"/>
</dbReference>
<dbReference type="GO" id="GO:0009341">
    <property type="term" value="C:beta-galactosidase complex"/>
    <property type="evidence" value="ECO:0007669"/>
    <property type="project" value="InterPro"/>
</dbReference>
<dbReference type="PROSITE" id="PS00608">
    <property type="entry name" value="GLYCOSYL_HYDROL_F2_2"/>
    <property type="match status" value="1"/>
</dbReference>
<dbReference type="Pfam" id="PF02836">
    <property type="entry name" value="Glyco_hydro_2_C"/>
    <property type="match status" value="1"/>
</dbReference>
<evidence type="ECO:0000259" key="8">
    <source>
        <dbReference type="SMART" id="SM01038"/>
    </source>
</evidence>
<evidence type="ECO:0000256" key="6">
    <source>
        <dbReference type="ARBA" id="ARBA00032230"/>
    </source>
</evidence>
<dbReference type="InterPro" id="IPR036156">
    <property type="entry name" value="Beta-gal/glucu_dom_sf"/>
</dbReference>
<reference evidence="9" key="1">
    <citation type="journal article" date="2021" name="PeerJ">
        <title>Extensive microbial diversity within the chicken gut microbiome revealed by metagenomics and culture.</title>
        <authorList>
            <person name="Gilroy R."/>
            <person name="Ravi A."/>
            <person name="Getino M."/>
            <person name="Pursley I."/>
            <person name="Horton D.L."/>
            <person name="Alikhan N.F."/>
            <person name="Baker D."/>
            <person name="Gharbi K."/>
            <person name="Hall N."/>
            <person name="Watson M."/>
            <person name="Adriaenssens E.M."/>
            <person name="Foster-Nyarko E."/>
            <person name="Jarju S."/>
            <person name="Secka A."/>
            <person name="Antonio M."/>
            <person name="Oren A."/>
            <person name="Chaudhuri R.R."/>
            <person name="La Ragione R."/>
            <person name="Hildebrand F."/>
            <person name="Pallen M.J."/>
        </authorList>
    </citation>
    <scope>NUCLEOTIDE SEQUENCE</scope>
    <source>
        <strain evidence="9">Gambia11-129</strain>
    </source>
</reference>
<dbReference type="AlphaFoldDB" id="A0A9D1PUF4"/>
<dbReference type="InterPro" id="IPR006101">
    <property type="entry name" value="Glyco_hydro_2"/>
</dbReference>
<organism evidence="9 10">
    <name type="scientific">Candidatus Ornithospirochaeta avicola</name>
    <dbReference type="NCBI Taxonomy" id="2840896"/>
    <lineage>
        <taxon>Bacteria</taxon>
        <taxon>Pseudomonadati</taxon>
        <taxon>Spirochaetota</taxon>
        <taxon>Spirochaetia</taxon>
        <taxon>Spirochaetales</taxon>
        <taxon>Spirochaetaceae</taxon>
        <taxon>Spirochaetaceae incertae sedis</taxon>
        <taxon>Candidatus Ornithospirochaeta</taxon>
    </lineage>
</organism>
<dbReference type="InterPro" id="IPR006102">
    <property type="entry name" value="Ig-like_GH2"/>
</dbReference>
<dbReference type="Proteomes" id="UP000823936">
    <property type="component" value="Unassembled WGS sequence"/>
</dbReference>
<dbReference type="InterPro" id="IPR014718">
    <property type="entry name" value="GH-type_carb-bd"/>
</dbReference>
<gene>
    <name evidence="9" type="ORF">IAB12_04850</name>
</gene>
<dbReference type="Gene3D" id="2.60.40.10">
    <property type="entry name" value="Immunoglobulins"/>
    <property type="match status" value="2"/>
</dbReference>
<dbReference type="InterPro" id="IPR006104">
    <property type="entry name" value="Glyco_hydro_2_N"/>
</dbReference>
<evidence type="ECO:0000256" key="7">
    <source>
        <dbReference type="RuleBase" id="RU361154"/>
    </source>
</evidence>
<comment type="catalytic activity">
    <reaction evidence="1 7">
        <text>Hydrolysis of terminal non-reducing beta-D-galactose residues in beta-D-galactosides.</text>
        <dbReference type="EC" id="3.2.1.23"/>
    </reaction>
</comment>
<accession>A0A9D1PUF4</accession>
<dbReference type="Gene3D" id="2.70.98.10">
    <property type="match status" value="1"/>
</dbReference>
<keyword evidence="5 7" id="KW-0326">Glycosidase</keyword>
<dbReference type="InterPro" id="IPR017853">
    <property type="entry name" value="GH"/>
</dbReference>
<evidence type="ECO:0000256" key="1">
    <source>
        <dbReference type="ARBA" id="ARBA00001412"/>
    </source>
</evidence>
<dbReference type="InterPro" id="IPR023232">
    <property type="entry name" value="Glyco_hydro_2_AS"/>
</dbReference>
<dbReference type="Gene3D" id="2.60.120.260">
    <property type="entry name" value="Galactose-binding domain-like"/>
    <property type="match status" value="1"/>
</dbReference>
<evidence type="ECO:0000256" key="3">
    <source>
        <dbReference type="ARBA" id="ARBA00012756"/>
    </source>
</evidence>
<dbReference type="InterPro" id="IPR006103">
    <property type="entry name" value="Glyco_hydro_2_cat"/>
</dbReference>
<dbReference type="EC" id="3.2.1.23" evidence="3 7"/>
<dbReference type="SMART" id="SM01038">
    <property type="entry name" value="Bgal_small_N"/>
    <property type="match status" value="1"/>
</dbReference>
<dbReference type="InterPro" id="IPR013783">
    <property type="entry name" value="Ig-like_fold"/>
</dbReference>
<dbReference type="SUPFAM" id="SSF74650">
    <property type="entry name" value="Galactose mutarotase-like"/>
    <property type="match status" value="1"/>
</dbReference>
<dbReference type="PANTHER" id="PTHR46323:SF2">
    <property type="entry name" value="BETA-GALACTOSIDASE"/>
    <property type="match status" value="1"/>
</dbReference>
<sequence>MREESYIKNPEIFSVSRAPHSALFDAYGERTEHISLDGKWKIRYFESISAFDESCLENDYDVSALPEIETPSVLELNGYGQMQYVNTQYPWDGKESLTPPEVSSVCPVAAYFKDISIKTAENAIITFYGVEKAYSLYVNGVFSGYSEDTFSAHHFDISSQLKEGVNRIAVLVFKNTSASWLEDQDFWRLSGIFRPSEIVLHPDGYIEDVKVETNLEDGYRKGTLKVSVKTKAERVRLECGEISAEGEKCAEISIENPLLWSAENPVLYALKVSALSCDGKAIESVELKAGFKDVKIENGILKLNGKRIVFHGVNRHEWNEKTGRAITYEDMKKDILIMKRNNINALRTSHYPNRKELYDLCDEYGIYLIAEANLETHGTWQKMGKVAPDKNTLPDDNPLFYEAVLDRQKANYEAFKNHVSIIMWSIGNESFGGKTLQSAHDYYHSVSPLPVHYEGIFHDRRYNGTSDVESQMYTRVSGIKAFLEKDRSKPFIMCEYSHSMGNSNGGLMEYIRLERSDSSYQGGFIWDFIDQSLNEEGKKLYGGDYYDRPSDFTFCANGIVYADRKETAKMREVKYAYQNAEINIDEEKIEVINRYLFTSLSEFECELEYLEEGRKIKGEKINLALAPSEKTVFPNPYKGKEDVSYSIRLLIKLKEDTSWAGKGHIVAHGEYYHIAKTNLVSENAAAISGDVNYGFEGKNYNALFDRTKGQIISIRAKGREALKYIPYFSLYRAPVDNDKGSSLSFEFAPLLAEGKRARYENNNAILTLSDVDSCHIMPISRKNINAHYEFKESFIKCTLTYNGPERYVPLFGMTFILDESFRKGKYLGLGPEANERDRKEGSLFSLWDIDAFDAMESYHVPQSSGWRMKTKRINLSGLVFEAENDMAFSLLPYTEEEIESAYHMHELGVKNKVVLTLAKDTSGVGGDDSWLSWPLEKDMYKIKEGESFTFYIYQEE</sequence>
<dbReference type="InterPro" id="IPR032312">
    <property type="entry name" value="LacZ_4"/>
</dbReference>
<keyword evidence="4 7" id="KW-0378">Hydrolase</keyword>
<comment type="caution">
    <text evidence="9">The sequence shown here is derived from an EMBL/GenBank/DDBJ whole genome shotgun (WGS) entry which is preliminary data.</text>
</comment>
<evidence type="ECO:0000313" key="9">
    <source>
        <dbReference type="EMBL" id="HIV99084.1"/>
    </source>
</evidence>
<comment type="similarity">
    <text evidence="2 7">Belongs to the glycosyl hydrolase 2 family.</text>
</comment>
<dbReference type="InterPro" id="IPR050347">
    <property type="entry name" value="Bact_Beta-galactosidase"/>
</dbReference>
<dbReference type="GO" id="GO:0004565">
    <property type="term" value="F:beta-galactosidase activity"/>
    <property type="evidence" value="ECO:0007669"/>
    <property type="project" value="UniProtKB-EC"/>
</dbReference>
<dbReference type="Pfam" id="PF02837">
    <property type="entry name" value="Glyco_hydro_2_N"/>
    <property type="match status" value="1"/>
</dbReference>
<dbReference type="InterPro" id="IPR004199">
    <property type="entry name" value="B-gal_small/dom_5"/>
</dbReference>
<dbReference type="SUPFAM" id="SSF49785">
    <property type="entry name" value="Galactose-binding domain-like"/>
    <property type="match status" value="1"/>
</dbReference>
<dbReference type="PANTHER" id="PTHR46323">
    <property type="entry name" value="BETA-GALACTOSIDASE"/>
    <property type="match status" value="1"/>
</dbReference>
<dbReference type="SUPFAM" id="SSF49303">
    <property type="entry name" value="beta-Galactosidase/glucuronidase domain"/>
    <property type="match status" value="2"/>
</dbReference>
<evidence type="ECO:0000256" key="4">
    <source>
        <dbReference type="ARBA" id="ARBA00022801"/>
    </source>
</evidence>
<dbReference type="PRINTS" id="PR00132">
    <property type="entry name" value="GLHYDRLASE2"/>
</dbReference>
<reference evidence="9" key="2">
    <citation type="submission" date="2021-04" db="EMBL/GenBank/DDBJ databases">
        <authorList>
            <person name="Gilroy R."/>
        </authorList>
    </citation>
    <scope>NUCLEOTIDE SEQUENCE</scope>
    <source>
        <strain evidence="9">Gambia11-129</strain>
    </source>
</reference>
<dbReference type="EMBL" id="DXHU01000019">
    <property type="protein sequence ID" value="HIV99084.1"/>
    <property type="molecule type" value="Genomic_DNA"/>
</dbReference>
<protein>
    <recommendedName>
        <fullName evidence="3 7">Beta-galactosidase</fullName>
        <ecNumber evidence="3 7">3.2.1.23</ecNumber>
    </recommendedName>
    <alternativeName>
        <fullName evidence="6 7">Lactase</fullName>
    </alternativeName>
</protein>
<evidence type="ECO:0000256" key="5">
    <source>
        <dbReference type="ARBA" id="ARBA00023295"/>
    </source>
</evidence>
<dbReference type="GO" id="GO:0030246">
    <property type="term" value="F:carbohydrate binding"/>
    <property type="evidence" value="ECO:0007669"/>
    <property type="project" value="InterPro"/>
</dbReference>
<evidence type="ECO:0000256" key="2">
    <source>
        <dbReference type="ARBA" id="ARBA00007401"/>
    </source>
</evidence>